<evidence type="ECO:0000256" key="1">
    <source>
        <dbReference type="RuleBase" id="RU004003"/>
    </source>
</evidence>
<reference evidence="5" key="1">
    <citation type="submission" date="2017-03" db="EMBL/GenBank/DDBJ databases">
        <authorList>
            <consortium name="AG Boll"/>
        </authorList>
    </citation>
    <scope>NUCLEOTIDE SEQUENCE [LARGE SCALE GENOMIC DNA]</scope>
    <source>
        <strain evidence="5">Chol</strain>
    </source>
</reference>
<dbReference type="PANTHER" id="PTHR30332:SF17">
    <property type="entry name" value="TYPE IV PILIATION SYSTEM PROTEIN DR_0774-RELATED"/>
    <property type="match status" value="1"/>
</dbReference>
<dbReference type="PRINTS" id="PR00811">
    <property type="entry name" value="BCTERIALGSPD"/>
</dbReference>
<organism evidence="5 6">
    <name type="scientific">Sterolibacterium denitrificans</name>
    <dbReference type="NCBI Taxonomy" id="157592"/>
    <lineage>
        <taxon>Bacteria</taxon>
        <taxon>Pseudomonadati</taxon>
        <taxon>Pseudomonadota</taxon>
        <taxon>Betaproteobacteria</taxon>
        <taxon>Nitrosomonadales</taxon>
        <taxon>Sterolibacteriaceae</taxon>
        <taxon>Sterolibacterium</taxon>
    </lineage>
</organism>
<keyword evidence="6" id="KW-1185">Reference proteome</keyword>
<feature type="region of interest" description="Disordered" evidence="2">
    <location>
        <begin position="26"/>
        <end position="56"/>
    </location>
</feature>
<feature type="compositionally biased region" description="Polar residues" evidence="2">
    <location>
        <begin position="222"/>
        <end position="236"/>
    </location>
</feature>
<dbReference type="RefSeq" id="WP_172954998.1">
    <property type="nucleotide sequence ID" value="NZ_LT837803.1"/>
</dbReference>
<dbReference type="Pfam" id="PF00263">
    <property type="entry name" value="Secretin"/>
    <property type="match status" value="1"/>
</dbReference>
<dbReference type="InterPro" id="IPR050810">
    <property type="entry name" value="Bact_Secretion_Sys_Channel"/>
</dbReference>
<dbReference type="NCBIfam" id="TIGR02519">
    <property type="entry name" value="pilus_MshL"/>
    <property type="match status" value="1"/>
</dbReference>
<evidence type="ECO:0000313" key="5">
    <source>
        <dbReference type="EMBL" id="SMB24258.1"/>
    </source>
</evidence>
<evidence type="ECO:0000313" key="6">
    <source>
        <dbReference type="Proteomes" id="UP000242886"/>
    </source>
</evidence>
<feature type="region of interest" description="Disordered" evidence="2">
    <location>
        <begin position="222"/>
        <end position="262"/>
    </location>
</feature>
<feature type="chain" id="PRO_5030696886" description="Type II/III secretion system secretin-like domain-containing protein" evidence="3">
    <location>
        <begin position="18"/>
        <end position="612"/>
    </location>
</feature>
<dbReference type="PANTHER" id="PTHR30332">
    <property type="entry name" value="PROBABLE GENERAL SECRETION PATHWAY PROTEIN D"/>
    <property type="match status" value="1"/>
</dbReference>
<sequence length="612" mass="65357">MACSASAILLLPLAACAPLPQAPSPQHLEPAMATPGQAPDFIRQPPLPPPPAPAAAAQRDTYSIAVHDIDARELLFVLVRDGKLNADIHPGIRGTVTMNAIDQSLPEILERIAEQVDMRYKISDRHLSVQPDAPYLKNYRVDYPNIQRNVQSTVSTSTSLGASGSPAIGNTGSAAGNIGSGAGNSSTTTVSNAANNRFWETMIANLRDLLHETDKILPAGSSETVTEQSGQQTASLQPGANAAALPNPGNRNKTAARSDPLPATLTQQGTSVVRHTTFREAASVIANPETGIVSVRATERQHKKVREFLDGIMSSARRQVLIEATIVEVDLSERYQQGIDWRIVRKLGSSAGSQITLQPDGPYTSSMATGGLVGSLATLNWQKARSGSDINAAIKLLESFGTLRVLSSPKISVLNSQSSLLKVVDNEVYFTITATAGTAATATTPAIEPTYQTSVNTVPIGFLMSVTPQISASGEVILNLRPTISRISGYALDPNPVLAANNLSNPIPIIQTREMESLMRVRSGDIAILGGLMQDARNDRSDEVPGLNRVPAVGELFRFRDNLNRKSELVVFLRPTVLDDANASLEGDFVDHRHLLSDARSAFDAPAAPHRH</sequence>
<name>A0A7Z7HR05_9PROT</name>
<accession>A0A7Z7HR05</accession>
<dbReference type="AlphaFoldDB" id="A0A7Z7HR05"/>
<feature type="signal peptide" evidence="3">
    <location>
        <begin position="1"/>
        <end position="17"/>
    </location>
</feature>
<dbReference type="GO" id="GO:0009306">
    <property type="term" value="P:protein secretion"/>
    <property type="evidence" value="ECO:0007669"/>
    <property type="project" value="InterPro"/>
</dbReference>
<evidence type="ECO:0000259" key="4">
    <source>
        <dbReference type="Pfam" id="PF00263"/>
    </source>
</evidence>
<evidence type="ECO:0000256" key="3">
    <source>
        <dbReference type="SAM" id="SignalP"/>
    </source>
</evidence>
<dbReference type="InterPro" id="IPR001775">
    <property type="entry name" value="GspD/PilQ"/>
</dbReference>
<dbReference type="EMBL" id="LT837803">
    <property type="protein sequence ID" value="SMB24258.1"/>
    <property type="molecule type" value="Genomic_DNA"/>
</dbReference>
<dbReference type="Proteomes" id="UP000242886">
    <property type="component" value="Chromosome SDENCHOL"/>
</dbReference>
<protein>
    <recommendedName>
        <fullName evidence="4">Type II/III secretion system secretin-like domain-containing protein</fullName>
    </recommendedName>
</protein>
<feature type="domain" description="Type II/III secretion system secretin-like" evidence="4">
    <location>
        <begin position="397"/>
        <end position="578"/>
    </location>
</feature>
<dbReference type="InterPro" id="IPR013358">
    <property type="entry name" value="Pilus_biogenesis_MshL"/>
</dbReference>
<proteinExistence type="inferred from homology"/>
<feature type="compositionally biased region" description="Low complexity" evidence="2">
    <location>
        <begin position="238"/>
        <end position="252"/>
    </location>
</feature>
<dbReference type="GO" id="GO:0015627">
    <property type="term" value="C:type II protein secretion system complex"/>
    <property type="evidence" value="ECO:0007669"/>
    <property type="project" value="TreeGrafter"/>
</dbReference>
<gene>
    <name evidence="5" type="ORF">SDENCHOL_11025</name>
</gene>
<dbReference type="InterPro" id="IPR004846">
    <property type="entry name" value="T2SS/T3SS_dom"/>
</dbReference>
<comment type="similarity">
    <text evidence="1">Belongs to the bacterial secretin family.</text>
</comment>
<evidence type="ECO:0000256" key="2">
    <source>
        <dbReference type="SAM" id="MobiDB-lite"/>
    </source>
</evidence>
<keyword evidence="3" id="KW-0732">Signal</keyword>